<evidence type="ECO:0000259" key="2">
    <source>
        <dbReference type="Pfam" id="PF13962"/>
    </source>
</evidence>
<name>A0AAV1SME9_9ROSI</name>
<feature type="transmembrane region" description="Helical" evidence="1">
    <location>
        <begin position="498"/>
        <end position="523"/>
    </location>
</feature>
<dbReference type="InterPro" id="IPR036770">
    <property type="entry name" value="Ankyrin_rpt-contain_sf"/>
</dbReference>
<evidence type="ECO:0000256" key="1">
    <source>
        <dbReference type="SAM" id="Phobius"/>
    </source>
</evidence>
<keyword evidence="1" id="KW-0812">Transmembrane</keyword>
<proteinExistence type="predicted"/>
<comment type="caution">
    <text evidence="3">The sequence shown here is derived from an EMBL/GenBank/DDBJ whole genome shotgun (WGS) entry which is preliminary data.</text>
</comment>
<reference evidence="3 4" key="1">
    <citation type="submission" date="2024-01" db="EMBL/GenBank/DDBJ databases">
        <authorList>
            <person name="Waweru B."/>
        </authorList>
    </citation>
    <scope>NUCLEOTIDE SEQUENCE [LARGE SCALE GENOMIC DNA]</scope>
</reference>
<protein>
    <recommendedName>
        <fullName evidence="2">PGG domain-containing protein</fullName>
    </recommendedName>
</protein>
<dbReference type="InterPro" id="IPR002110">
    <property type="entry name" value="Ankyrin_rpt"/>
</dbReference>
<accession>A0AAV1SME9</accession>
<dbReference type="SMART" id="SM00248">
    <property type="entry name" value="ANK"/>
    <property type="match status" value="4"/>
</dbReference>
<dbReference type="Pfam" id="PF12796">
    <property type="entry name" value="Ank_2"/>
    <property type="match status" value="1"/>
</dbReference>
<evidence type="ECO:0000313" key="3">
    <source>
        <dbReference type="EMBL" id="CAK7351529.1"/>
    </source>
</evidence>
<organism evidence="3 4">
    <name type="scientific">Dovyalis caffra</name>
    <dbReference type="NCBI Taxonomy" id="77055"/>
    <lineage>
        <taxon>Eukaryota</taxon>
        <taxon>Viridiplantae</taxon>
        <taxon>Streptophyta</taxon>
        <taxon>Embryophyta</taxon>
        <taxon>Tracheophyta</taxon>
        <taxon>Spermatophyta</taxon>
        <taxon>Magnoliopsida</taxon>
        <taxon>eudicotyledons</taxon>
        <taxon>Gunneridae</taxon>
        <taxon>Pentapetalae</taxon>
        <taxon>rosids</taxon>
        <taxon>fabids</taxon>
        <taxon>Malpighiales</taxon>
        <taxon>Salicaceae</taxon>
        <taxon>Flacourtieae</taxon>
        <taxon>Dovyalis</taxon>
    </lineage>
</organism>
<keyword evidence="1" id="KW-0472">Membrane</keyword>
<keyword evidence="1" id="KW-1133">Transmembrane helix</keyword>
<dbReference type="Gene3D" id="1.25.40.20">
    <property type="entry name" value="Ankyrin repeat-containing domain"/>
    <property type="match status" value="2"/>
</dbReference>
<dbReference type="AlphaFoldDB" id="A0AAV1SME9"/>
<feature type="domain" description="PGG" evidence="2">
    <location>
        <begin position="454"/>
        <end position="563"/>
    </location>
</feature>
<dbReference type="EMBL" id="CAWUPB010001184">
    <property type="protein sequence ID" value="CAK7351529.1"/>
    <property type="molecule type" value="Genomic_DNA"/>
</dbReference>
<feature type="transmembrane region" description="Helical" evidence="1">
    <location>
        <begin position="574"/>
        <end position="598"/>
    </location>
</feature>
<dbReference type="PANTHER" id="PTHR24177:SF331">
    <property type="entry name" value="PGG DOMAIN-CONTAINING PROTEIN"/>
    <property type="match status" value="1"/>
</dbReference>
<evidence type="ECO:0000313" key="4">
    <source>
        <dbReference type="Proteomes" id="UP001314170"/>
    </source>
</evidence>
<dbReference type="PANTHER" id="PTHR24177">
    <property type="entry name" value="CASKIN"/>
    <property type="match status" value="1"/>
</dbReference>
<gene>
    <name evidence="3" type="ORF">DCAF_LOCUS23899</name>
</gene>
<feature type="transmembrane region" description="Helical" evidence="1">
    <location>
        <begin position="543"/>
        <end position="567"/>
    </location>
</feature>
<dbReference type="GO" id="GO:0016020">
    <property type="term" value="C:membrane"/>
    <property type="evidence" value="ECO:0007669"/>
    <property type="project" value="TreeGrafter"/>
</dbReference>
<dbReference type="Proteomes" id="UP001314170">
    <property type="component" value="Unassembled WGS sequence"/>
</dbReference>
<sequence>MEMSKSQILQERTPLMKTPCEKAMQGKWDEMADYFVENRRVKYPIIGYPVTIAEDTAFHLAVHSKKEKPLTDLLDVLNQQDESMGQSSSHQSPIVQKNSYGNTVLHEAAINGNFEAAKLLKDKYPCLLSIKNVLGETPFFTAAAYGKTKIVEELCLAQGILDDEFRFAEVHRQRNNSTTILQATIHGTHFGLPLEDDEHDENAMDAISSLVALGDSSRTRWISTCFNPLLKGWPSMENFLNNKKKHKFALKLAELIIRKQVVHQPRLGIIVDLSSDFNEPSSYEPPENKNGGSKDVHISPDDEYGQASMAPPALLIATSNVIVEIVQEILKQHPQHVEVLNELGQNILHIAVMHRQKKIYDVIKHMMKLPLARLNRWIDNSGYTVLHQVANTKHYTEATKAGPALRLQDELRWFKRIEKRIPSHYLQHCEYKKDRTAKRMFEETHKELLNNEQQWIKDTSKSCSTVAVLVASVVFAAAYTVPGDYNTKGIPNFLSNRFFMVFTVFDFVSLASSLTSLVIFLSILTSPLELYDFHRSLPGKVMFGLTLLFFSVLTTMVTFGSTIAILVQSDKKRTAILISVPACVPVAVFALMLLKLYIPYLSAVKECLKPIRKFLPWFLLPSLRREKKIP</sequence>
<dbReference type="SUPFAM" id="SSF48403">
    <property type="entry name" value="Ankyrin repeat"/>
    <property type="match status" value="1"/>
</dbReference>
<dbReference type="InterPro" id="IPR026961">
    <property type="entry name" value="PGG_dom"/>
</dbReference>
<keyword evidence="4" id="KW-1185">Reference proteome</keyword>
<dbReference type="Pfam" id="PF13962">
    <property type="entry name" value="PGG"/>
    <property type="match status" value="1"/>
</dbReference>